<name>A0ACB9SE44_9MYRT</name>
<sequence length="68" mass="7092">MKEDGGDGRRQTGWSQEKNGCHLAKANLSAAVLPVCLSIAVTITSVACNPGPLNIAQHFNRTTGGQTV</sequence>
<organism evidence="1 2">
    <name type="scientific">Melastoma candidum</name>
    <dbReference type="NCBI Taxonomy" id="119954"/>
    <lineage>
        <taxon>Eukaryota</taxon>
        <taxon>Viridiplantae</taxon>
        <taxon>Streptophyta</taxon>
        <taxon>Embryophyta</taxon>
        <taxon>Tracheophyta</taxon>
        <taxon>Spermatophyta</taxon>
        <taxon>Magnoliopsida</taxon>
        <taxon>eudicotyledons</taxon>
        <taxon>Gunneridae</taxon>
        <taxon>Pentapetalae</taxon>
        <taxon>rosids</taxon>
        <taxon>malvids</taxon>
        <taxon>Myrtales</taxon>
        <taxon>Melastomataceae</taxon>
        <taxon>Melastomatoideae</taxon>
        <taxon>Melastomateae</taxon>
        <taxon>Melastoma</taxon>
    </lineage>
</organism>
<dbReference type="Proteomes" id="UP001057402">
    <property type="component" value="Chromosome 1"/>
</dbReference>
<keyword evidence="2" id="KW-1185">Reference proteome</keyword>
<protein>
    <submittedName>
        <fullName evidence="1">Uncharacterized protein</fullName>
    </submittedName>
</protein>
<gene>
    <name evidence="1" type="ORF">MLD38_001710</name>
</gene>
<evidence type="ECO:0000313" key="2">
    <source>
        <dbReference type="Proteomes" id="UP001057402"/>
    </source>
</evidence>
<evidence type="ECO:0000313" key="1">
    <source>
        <dbReference type="EMBL" id="KAI4389488.1"/>
    </source>
</evidence>
<proteinExistence type="predicted"/>
<reference evidence="2" key="1">
    <citation type="journal article" date="2023" name="Front. Plant Sci.">
        <title>Chromosomal-level genome assembly of Melastoma candidum provides insights into trichome evolution.</title>
        <authorList>
            <person name="Zhong Y."/>
            <person name="Wu W."/>
            <person name="Sun C."/>
            <person name="Zou P."/>
            <person name="Liu Y."/>
            <person name="Dai S."/>
            <person name="Zhou R."/>
        </authorList>
    </citation>
    <scope>NUCLEOTIDE SEQUENCE [LARGE SCALE GENOMIC DNA]</scope>
</reference>
<accession>A0ACB9SE44</accession>
<comment type="caution">
    <text evidence="1">The sequence shown here is derived from an EMBL/GenBank/DDBJ whole genome shotgun (WGS) entry which is preliminary data.</text>
</comment>
<dbReference type="EMBL" id="CM042880">
    <property type="protein sequence ID" value="KAI4389488.1"/>
    <property type="molecule type" value="Genomic_DNA"/>
</dbReference>